<evidence type="ECO:0000313" key="1">
    <source>
        <dbReference type="EMBL" id="RHL86098.1"/>
    </source>
</evidence>
<dbReference type="Proteomes" id="UP000283325">
    <property type="component" value="Unassembled WGS sequence"/>
</dbReference>
<evidence type="ECO:0000313" key="2">
    <source>
        <dbReference type="Proteomes" id="UP000283325"/>
    </source>
</evidence>
<dbReference type="RefSeq" id="WP_118427409.1">
    <property type="nucleotide sequence ID" value="NZ_QRPD01000012.1"/>
</dbReference>
<name>A0A415MVS0_9FIRM</name>
<accession>A0A415MVS0</accession>
<gene>
    <name evidence="1" type="ORF">DWZ98_12740</name>
</gene>
<dbReference type="AlphaFoldDB" id="A0A415MVS0"/>
<sequence length="138" mass="16276">MITSKVDEKKLRFWKELYEKKSKFLKPNRISGSDLNTYFQDKYPTQKYDNERFKEVVHLNSKEHFHENAGNINDIVAYTLNGDIYVGIDLKTGFFHIESEDVSKSIPIYDDLFITRGLSKEDIQNYVIVGQFLELKEL</sequence>
<proteinExistence type="predicted"/>
<dbReference type="EMBL" id="QRPD01000012">
    <property type="protein sequence ID" value="RHL86098.1"/>
    <property type="molecule type" value="Genomic_DNA"/>
</dbReference>
<reference evidence="1 2" key="1">
    <citation type="submission" date="2018-08" db="EMBL/GenBank/DDBJ databases">
        <title>A genome reference for cultivated species of the human gut microbiota.</title>
        <authorList>
            <person name="Zou Y."/>
            <person name="Xue W."/>
            <person name="Luo G."/>
        </authorList>
    </citation>
    <scope>NUCLEOTIDE SEQUENCE [LARGE SCALE GENOMIC DNA]</scope>
    <source>
        <strain evidence="1 2">AF36-1BH</strain>
    </source>
</reference>
<comment type="caution">
    <text evidence="1">The sequence shown here is derived from an EMBL/GenBank/DDBJ whole genome shotgun (WGS) entry which is preliminary data.</text>
</comment>
<protein>
    <submittedName>
        <fullName evidence="1">Uncharacterized protein</fullName>
    </submittedName>
</protein>
<organism evidence="1 2">
    <name type="scientific">Dorea formicigenerans</name>
    <dbReference type="NCBI Taxonomy" id="39486"/>
    <lineage>
        <taxon>Bacteria</taxon>
        <taxon>Bacillati</taxon>
        <taxon>Bacillota</taxon>
        <taxon>Clostridia</taxon>
        <taxon>Lachnospirales</taxon>
        <taxon>Lachnospiraceae</taxon>
        <taxon>Dorea</taxon>
    </lineage>
</organism>